<keyword evidence="1" id="KW-0862">Zinc</keyword>
<feature type="compositionally biased region" description="Basic residues" evidence="2">
    <location>
        <begin position="136"/>
        <end position="148"/>
    </location>
</feature>
<feature type="compositionally biased region" description="Basic residues" evidence="2">
    <location>
        <begin position="106"/>
        <end position="118"/>
    </location>
</feature>
<accession>A0A4Y2SCA0</accession>
<dbReference type="InterPro" id="IPR001878">
    <property type="entry name" value="Znf_CCHC"/>
</dbReference>
<feature type="compositionally biased region" description="Basic and acidic residues" evidence="2">
    <location>
        <begin position="190"/>
        <end position="199"/>
    </location>
</feature>
<dbReference type="Gene3D" id="3.30.420.10">
    <property type="entry name" value="Ribonuclease H-like superfamily/Ribonuclease H"/>
    <property type="match status" value="1"/>
</dbReference>
<keyword evidence="7" id="KW-1185">Reference proteome</keyword>
<evidence type="ECO:0000256" key="2">
    <source>
        <dbReference type="SAM" id="MobiDB-lite"/>
    </source>
</evidence>
<feature type="domain" description="CCHC-type" evidence="3">
    <location>
        <begin position="378"/>
        <end position="394"/>
    </location>
</feature>
<dbReference type="PANTHER" id="PTHR19446">
    <property type="entry name" value="REVERSE TRANSCRIPTASES"/>
    <property type="match status" value="1"/>
</dbReference>
<dbReference type="SUPFAM" id="SSF53098">
    <property type="entry name" value="Ribonuclease H-like"/>
    <property type="match status" value="1"/>
</dbReference>
<keyword evidence="1" id="KW-0479">Metal-binding</keyword>
<dbReference type="GO" id="GO:0008270">
    <property type="term" value="F:zinc ion binding"/>
    <property type="evidence" value="ECO:0007669"/>
    <property type="project" value="UniProtKB-KW"/>
</dbReference>
<feature type="region of interest" description="Disordered" evidence="2">
    <location>
        <begin position="23"/>
        <end position="204"/>
    </location>
</feature>
<dbReference type="Pfam" id="PF00075">
    <property type="entry name" value="RNase_H"/>
    <property type="match status" value="1"/>
</dbReference>
<dbReference type="InterPro" id="IPR036397">
    <property type="entry name" value="RNaseH_sf"/>
</dbReference>
<dbReference type="Pfam" id="PF00078">
    <property type="entry name" value="RVT_1"/>
    <property type="match status" value="1"/>
</dbReference>
<dbReference type="Proteomes" id="UP000499080">
    <property type="component" value="Unassembled WGS sequence"/>
</dbReference>
<dbReference type="Gene3D" id="3.60.10.10">
    <property type="entry name" value="Endonuclease/exonuclease/phosphatase"/>
    <property type="match status" value="1"/>
</dbReference>
<evidence type="ECO:0000259" key="3">
    <source>
        <dbReference type="PROSITE" id="PS50158"/>
    </source>
</evidence>
<organism evidence="6 7">
    <name type="scientific">Araneus ventricosus</name>
    <name type="common">Orbweaver spider</name>
    <name type="synonym">Epeira ventricosa</name>
    <dbReference type="NCBI Taxonomy" id="182803"/>
    <lineage>
        <taxon>Eukaryota</taxon>
        <taxon>Metazoa</taxon>
        <taxon>Ecdysozoa</taxon>
        <taxon>Arthropoda</taxon>
        <taxon>Chelicerata</taxon>
        <taxon>Arachnida</taxon>
        <taxon>Araneae</taxon>
        <taxon>Araneomorphae</taxon>
        <taxon>Entelegynae</taxon>
        <taxon>Araneoidea</taxon>
        <taxon>Araneidae</taxon>
        <taxon>Araneus</taxon>
    </lineage>
</organism>
<dbReference type="InterPro" id="IPR036691">
    <property type="entry name" value="Endo/exonu/phosph_ase_sf"/>
</dbReference>
<dbReference type="InterPro" id="IPR005135">
    <property type="entry name" value="Endo/exonuclease/phosphatase"/>
</dbReference>
<evidence type="ECO:0000313" key="7">
    <source>
        <dbReference type="Proteomes" id="UP000499080"/>
    </source>
</evidence>
<dbReference type="PROSITE" id="PS50878">
    <property type="entry name" value="RT_POL"/>
    <property type="match status" value="1"/>
</dbReference>
<evidence type="ECO:0000259" key="5">
    <source>
        <dbReference type="PROSITE" id="PS50879"/>
    </source>
</evidence>
<gene>
    <name evidence="6" type="primary">R1A1-elementORF2_718</name>
    <name evidence="6" type="ORF">AVEN_233279_1</name>
</gene>
<evidence type="ECO:0000259" key="4">
    <source>
        <dbReference type="PROSITE" id="PS50878"/>
    </source>
</evidence>
<keyword evidence="1" id="KW-0863">Zinc-finger</keyword>
<dbReference type="EMBL" id="BGPR01020996">
    <property type="protein sequence ID" value="GBN85858.1"/>
    <property type="molecule type" value="Genomic_DNA"/>
</dbReference>
<dbReference type="InterPro" id="IPR012337">
    <property type="entry name" value="RNaseH-like_sf"/>
</dbReference>
<protein>
    <recommendedName>
        <fullName evidence="8">Retrovirus-related Pol polyprotein from type-1 retrotransposable element R1</fullName>
    </recommendedName>
</protein>
<feature type="compositionally biased region" description="Basic and acidic residues" evidence="2">
    <location>
        <begin position="90"/>
        <end position="105"/>
    </location>
</feature>
<dbReference type="InterPro" id="IPR000477">
    <property type="entry name" value="RT_dom"/>
</dbReference>
<dbReference type="PROSITE" id="PS50879">
    <property type="entry name" value="RNASE_H_1"/>
    <property type="match status" value="1"/>
</dbReference>
<evidence type="ECO:0000313" key="6">
    <source>
        <dbReference type="EMBL" id="GBN85858.1"/>
    </source>
</evidence>
<dbReference type="InterPro" id="IPR002156">
    <property type="entry name" value="RNaseH_domain"/>
</dbReference>
<dbReference type="CDD" id="cd09276">
    <property type="entry name" value="Rnase_HI_RT_non_LTR"/>
    <property type="match status" value="1"/>
</dbReference>
<dbReference type="SUPFAM" id="SSF56219">
    <property type="entry name" value="DNase I-like"/>
    <property type="match status" value="1"/>
</dbReference>
<feature type="domain" description="Reverse transcriptase" evidence="4">
    <location>
        <begin position="895"/>
        <end position="1168"/>
    </location>
</feature>
<dbReference type="CDD" id="cd01650">
    <property type="entry name" value="RT_nLTR_like"/>
    <property type="match status" value="1"/>
</dbReference>
<feature type="domain" description="RNase H type-1" evidence="5">
    <location>
        <begin position="1328"/>
        <end position="1460"/>
    </location>
</feature>
<feature type="compositionally biased region" description="Basic and acidic residues" evidence="2">
    <location>
        <begin position="173"/>
        <end position="183"/>
    </location>
</feature>
<dbReference type="GO" id="GO:0003676">
    <property type="term" value="F:nucleic acid binding"/>
    <property type="evidence" value="ECO:0007669"/>
    <property type="project" value="InterPro"/>
</dbReference>
<dbReference type="GO" id="GO:0004523">
    <property type="term" value="F:RNA-DNA hybrid ribonuclease activity"/>
    <property type="evidence" value="ECO:0007669"/>
    <property type="project" value="InterPro"/>
</dbReference>
<evidence type="ECO:0008006" key="8">
    <source>
        <dbReference type="Google" id="ProtNLM"/>
    </source>
</evidence>
<feature type="compositionally biased region" description="Basic and acidic residues" evidence="2">
    <location>
        <begin position="58"/>
        <end position="68"/>
    </location>
</feature>
<dbReference type="PROSITE" id="PS50158">
    <property type="entry name" value="ZF_CCHC"/>
    <property type="match status" value="1"/>
</dbReference>
<reference evidence="6 7" key="1">
    <citation type="journal article" date="2019" name="Sci. Rep.">
        <title>Orb-weaving spider Araneus ventricosus genome elucidates the spidroin gene catalogue.</title>
        <authorList>
            <person name="Kono N."/>
            <person name="Nakamura H."/>
            <person name="Ohtoshi R."/>
            <person name="Moran D.A.P."/>
            <person name="Shinohara A."/>
            <person name="Yoshida Y."/>
            <person name="Fujiwara M."/>
            <person name="Mori M."/>
            <person name="Tomita M."/>
            <person name="Arakawa K."/>
        </authorList>
    </citation>
    <scope>NUCLEOTIDE SEQUENCE [LARGE SCALE GENOMIC DNA]</scope>
</reference>
<comment type="caution">
    <text evidence="6">The sequence shown here is derived from an EMBL/GenBank/DDBJ whole genome shotgun (WGS) entry which is preliminary data.</text>
</comment>
<dbReference type="Pfam" id="PF14529">
    <property type="entry name" value="Exo_endo_phos_2"/>
    <property type="match status" value="1"/>
</dbReference>
<evidence type="ECO:0000256" key="1">
    <source>
        <dbReference type="PROSITE-ProRule" id="PRU00047"/>
    </source>
</evidence>
<name>A0A4Y2SCA0_ARAVE</name>
<sequence length="1595" mass="179655">MKEASLWSQLVDRRCWNIESAGVQNAESSGGSGSTECEASQETDDSEVRMRGGLIEGTEIRTDNEEGVPRAPDAGTRSTPSAQAALNGDTEGKTERTKSQTDQRPKGPRSKSRTKSKVPKPPTSENKASGPVLPKSKAHQRKTSRKKNPSPSASGQAPLDSQDPEPPASFADAARRGAPKEQAKAASTKGRSETADVHTKQARRASTGVLIVLPKQDSGLTSSKQVLKLLDKNISLGAIGVTMIANKWGKNNSLVLVTKTKQMAGTLKQAITDCPLVTDKVEVSDPKGRSPHIIVFDVPVKETEDREKSEDRWLKKLRKSNNLPEGEINVKFRRTGRKETQHWIISLDPVVYKALKGQGRLNYGFMSYRFREFVEPTRCYKCHRYGHIRTDCPDKNNPDKCPKCTGAHLPKNCKAKHPRCRNCTDYNQQTGSHTDTRHTVRDRKCGSYLRNGGWNFLQANLGRSRPATGELKNFTSGPYDIFVIQEPYTVEGKLADLPLNWRVIHAENGKTAILVRNTALDVVELVKSPFITAAQVSDRNLSVTVISVYFPPSCDKEELVARLSATISKIKSSCVLVGGDINMRHRLWGPEVRDHRGSNEGLPFVDFQLETGLNVWNDPASPPTFVHRGESWIDVTVASDVLDFAAHSWRVITGTLSDHNYITYDLGPLEKSESPEELDRFVLALTATIQEVCTTHLKHVSHRPKTVPWWDVELEVLRKRTCALKRRFLNTLEPAEKQRRKVNYKICRAKFRWTLSNKRDQTWTKFCEEVSRINEFALPYKICANKIRRPLVLGSIQVGNGPCTTLREAIEQIVKVLFPGDDDVLTESPEQKQRRICVENYHSTTNDERFSAAEVRTALKNSKRRKAPGLDGLQYEVLLAINYKSPKLLVSLFNRCLDIGHFPRPWKKAKLVLLNKPGKDTSDPRAYRPICLLSSMSKVLDNLVAQRILHHYHSNNLLNHLQHGFRARRSCETAGFELKTVVMEKVKANHAVCLISLDVEGAFDNVCWESILFHLGQANCPLNIFRLVRSYLRDRWVLFETRATRTEHETKRGCPQGSCSGPIFWNIVADSLLAQTFPNKTYVQAYADDLVLVVWGLDKSELEVQGDAAMAIFEKWGDVHKLRFSPRKTLMLPITYRRKFSVVDPPKIRLYCQLVQAVTDLTYLGVRWDGGLTFHEHFKNVRAEIDTLTYKLSLMTRKWYHKHPDLIKKIYKGAIEPKALFGHGAWGHRLQFKTFCEYMDVVQRRPLLAITRAFKTTSSKALQVLAGVPPLHIRTIETYCAFLVLRAHEDVTAHGQSFSAEDYVRYDSPYEAHPAAKGGIGFDWVEPSGDGIEIFTDGSGINDHIGAAMVVLYHGQLIHSVRRRLGDTCTVYQAELFGLQLAAEYCLTLSATQRVNIFSDSRSALQSLADPTNLHPLVGKVRRLLQKARSERGVHLHWVKAHVGYLGNELADGEAKAAADEPAVTEKLPIPISRMKSALKALTIREWQKRWDMTYKGRLTFKFLPKVSAKCLFWGMVNEVLSGHGRFPFYFYKYGLGSDDLCACGEVGDALHYVVSCPLTDDLRGRLKFDPNRLDTLIRNENIPHLCSIAKRVRG</sequence>
<proteinExistence type="predicted"/>